<accession>A0A1J4KY27</accession>
<dbReference type="InterPro" id="IPR029071">
    <property type="entry name" value="Ubiquitin-like_domsf"/>
</dbReference>
<dbReference type="AlphaFoldDB" id="A0A1J4KY27"/>
<dbReference type="EMBL" id="MLAK01000363">
    <property type="protein sequence ID" value="OHT14469.1"/>
    <property type="molecule type" value="Genomic_DNA"/>
</dbReference>
<dbReference type="VEuPathDB" id="TrichDB:TRFO_15120"/>
<dbReference type="GeneID" id="94832903"/>
<comment type="caution">
    <text evidence="1">The sequence shown here is derived from an EMBL/GenBank/DDBJ whole genome shotgun (WGS) entry which is preliminary data.</text>
</comment>
<name>A0A1J4KY27_9EUKA</name>
<dbReference type="Proteomes" id="UP000179807">
    <property type="component" value="Unassembled WGS sequence"/>
</dbReference>
<reference evidence="1" key="1">
    <citation type="submission" date="2016-10" db="EMBL/GenBank/DDBJ databases">
        <authorList>
            <person name="Benchimol M."/>
            <person name="Almeida L.G."/>
            <person name="Vasconcelos A.T."/>
            <person name="Perreira-Neves A."/>
            <person name="Rosa I.A."/>
            <person name="Tasca T."/>
            <person name="Bogo M.R."/>
            <person name="de Souza W."/>
        </authorList>
    </citation>
    <scope>NUCLEOTIDE SEQUENCE [LARGE SCALE GENOMIC DNA]</scope>
    <source>
        <strain evidence="1">K</strain>
    </source>
</reference>
<evidence type="ECO:0000313" key="2">
    <source>
        <dbReference type="Proteomes" id="UP000179807"/>
    </source>
</evidence>
<dbReference type="RefSeq" id="XP_068367605.1">
    <property type="nucleotide sequence ID" value="XM_068498199.1"/>
</dbReference>
<protein>
    <recommendedName>
        <fullName evidence="3">Ubiquitin-like domain-containing protein</fullName>
    </recommendedName>
</protein>
<sequence>MKIQVEFTKDGEKQIKDIYCDDAIDCQELKQLCCCAAFSSPALTKIFFNGKLLLGKELLYELGIQEGTVIQLETASL</sequence>
<proteinExistence type="predicted"/>
<organism evidence="1 2">
    <name type="scientific">Tritrichomonas foetus</name>
    <dbReference type="NCBI Taxonomy" id="1144522"/>
    <lineage>
        <taxon>Eukaryota</taxon>
        <taxon>Metamonada</taxon>
        <taxon>Parabasalia</taxon>
        <taxon>Tritrichomonadida</taxon>
        <taxon>Tritrichomonadidae</taxon>
        <taxon>Tritrichomonas</taxon>
    </lineage>
</organism>
<dbReference type="SUPFAM" id="SSF54236">
    <property type="entry name" value="Ubiquitin-like"/>
    <property type="match status" value="1"/>
</dbReference>
<gene>
    <name evidence="1" type="ORF">TRFO_15120</name>
</gene>
<evidence type="ECO:0000313" key="1">
    <source>
        <dbReference type="EMBL" id="OHT14469.1"/>
    </source>
</evidence>
<keyword evidence="2" id="KW-1185">Reference proteome</keyword>
<evidence type="ECO:0008006" key="3">
    <source>
        <dbReference type="Google" id="ProtNLM"/>
    </source>
</evidence>